<dbReference type="OrthoDB" id="1646662at2759"/>
<accession>A0A5N5HTH3</accession>
<feature type="region of interest" description="Disordered" evidence="1">
    <location>
        <begin position="1"/>
        <end position="20"/>
    </location>
</feature>
<feature type="compositionally biased region" description="Pro residues" evidence="1">
    <location>
        <begin position="57"/>
        <end position="66"/>
    </location>
</feature>
<dbReference type="AlphaFoldDB" id="A0A5N5HTH3"/>
<keyword evidence="3" id="KW-1185">Reference proteome</keyword>
<reference evidence="2 3" key="1">
    <citation type="submission" date="2019-09" db="EMBL/GenBank/DDBJ databases">
        <authorList>
            <person name="Ou C."/>
        </authorList>
    </citation>
    <scope>NUCLEOTIDE SEQUENCE [LARGE SCALE GENOMIC DNA]</scope>
    <source>
        <strain evidence="2">S2</strain>
        <tissue evidence="2">Leaf</tissue>
    </source>
</reference>
<evidence type="ECO:0000313" key="3">
    <source>
        <dbReference type="Proteomes" id="UP000327157"/>
    </source>
</evidence>
<organism evidence="2 3">
    <name type="scientific">Pyrus ussuriensis x Pyrus communis</name>
    <dbReference type="NCBI Taxonomy" id="2448454"/>
    <lineage>
        <taxon>Eukaryota</taxon>
        <taxon>Viridiplantae</taxon>
        <taxon>Streptophyta</taxon>
        <taxon>Embryophyta</taxon>
        <taxon>Tracheophyta</taxon>
        <taxon>Spermatophyta</taxon>
        <taxon>Magnoliopsida</taxon>
        <taxon>eudicotyledons</taxon>
        <taxon>Gunneridae</taxon>
        <taxon>Pentapetalae</taxon>
        <taxon>rosids</taxon>
        <taxon>fabids</taxon>
        <taxon>Rosales</taxon>
        <taxon>Rosaceae</taxon>
        <taxon>Amygdaloideae</taxon>
        <taxon>Maleae</taxon>
        <taxon>Pyrus</taxon>
    </lineage>
</organism>
<evidence type="ECO:0000313" key="2">
    <source>
        <dbReference type="EMBL" id="KAB2630848.1"/>
    </source>
</evidence>
<feature type="compositionally biased region" description="Low complexity" evidence="1">
    <location>
        <begin position="25"/>
        <end position="35"/>
    </location>
</feature>
<feature type="compositionally biased region" description="Polar residues" evidence="1">
    <location>
        <begin position="1"/>
        <end position="12"/>
    </location>
</feature>
<reference evidence="3" key="2">
    <citation type="submission" date="2019-10" db="EMBL/GenBank/DDBJ databases">
        <title>A de novo genome assembly of a pear dwarfing rootstock.</title>
        <authorList>
            <person name="Wang F."/>
            <person name="Wang J."/>
            <person name="Li S."/>
            <person name="Zhang Y."/>
            <person name="Fang M."/>
            <person name="Ma L."/>
            <person name="Zhao Y."/>
            <person name="Jiang S."/>
        </authorList>
    </citation>
    <scope>NUCLEOTIDE SEQUENCE [LARGE SCALE GENOMIC DNA]</scope>
</reference>
<protein>
    <submittedName>
        <fullName evidence="2">Extensin-like</fullName>
    </submittedName>
</protein>
<dbReference type="Proteomes" id="UP000327157">
    <property type="component" value="Chromosome 12"/>
</dbReference>
<feature type="region of interest" description="Disordered" evidence="1">
    <location>
        <begin position="25"/>
        <end position="66"/>
    </location>
</feature>
<proteinExistence type="predicted"/>
<sequence length="147" mass="16416">MASQQSPQSLLTYDTIPTDDETISLAAAQSPSQSSYPENPSPEARGYLASSTYPDEYNPPPPPPQPYIDTFAPESQNNQLLFPDYSTYPSPVYFQDYPYAPSYTESFETGSSRFLDTNDLTSPPNLAPQPYWLPTTELRIRVVSLMS</sequence>
<name>A0A5N5HTH3_9ROSA</name>
<dbReference type="EMBL" id="SMOL01000143">
    <property type="protein sequence ID" value="KAB2630848.1"/>
    <property type="molecule type" value="Genomic_DNA"/>
</dbReference>
<reference evidence="2 3" key="3">
    <citation type="submission" date="2019-11" db="EMBL/GenBank/DDBJ databases">
        <title>A de novo genome assembly of a pear dwarfing rootstock.</title>
        <authorList>
            <person name="Wang F."/>
            <person name="Wang J."/>
            <person name="Li S."/>
            <person name="Zhang Y."/>
            <person name="Fang M."/>
            <person name="Ma L."/>
            <person name="Zhao Y."/>
            <person name="Jiang S."/>
        </authorList>
    </citation>
    <scope>NUCLEOTIDE SEQUENCE [LARGE SCALE GENOMIC DNA]</scope>
    <source>
        <strain evidence="2">S2</strain>
        <tissue evidence="2">Leaf</tissue>
    </source>
</reference>
<evidence type="ECO:0000256" key="1">
    <source>
        <dbReference type="SAM" id="MobiDB-lite"/>
    </source>
</evidence>
<comment type="caution">
    <text evidence="2">The sequence shown here is derived from an EMBL/GenBank/DDBJ whole genome shotgun (WGS) entry which is preliminary data.</text>
</comment>
<gene>
    <name evidence="2" type="ORF">D8674_008367</name>
</gene>